<gene>
    <name evidence="2" type="ORF">NCTC13071_01810</name>
</gene>
<proteinExistence type="predicted"/>
<dbReference type="EMBL" id="LR134384">
    <property type="protein sequence ID" value="VEH15799.1"/>
    <property type="molecule type" value="Genomic_DNA"/>
</dbReference>
<accession>A0A448L747</accession>
<evidence type="ECO:0000313" key="3">
    <source>
        <dbReference type="Proteomes" id="UP000274578"/>
    </source>
</evidence>
<dbReference type="KEGG" id="poc:NCTC13071_01810"/>
<dbReference type="Pfam" id="PF18925">
    <property type="entry name" value="DUF5675"/>
    <property type="match status" value="1"/>
</dbReference>
<reference evidence="2 3" key="1">
    <citation type="submission" date="2018-12" db="EMBL/GenBank/DDBJ databases">
        <authorList>
            <consortium name="Pathogen Informatics"/>
        </authorList>
    </citation>
    <scope>NUCLEOTIDE SEQUENCE [LARGE SCALE GENOMIC DNA]</scope>
    <source>
        <strain evidence="2 3">NCTC13071</strain>
    </source>
</reference>
<sequence>MKINIKRIARKTDYTIGHLYVGGQYFCDTLEPADCGLTKETPLRDIQLAKARGRVAIPMGCYRVLITKSPRFGCWLPLVYGVRGFKGIRIHAGNRPADTSGCILVGWNRRVGELMNSRTALHLLMQKMTEALGRGERVEVEIE</sequence>
<evidence type="ECO:0000313" key="2">
    <source>
        <dbReference type="EMBL" id="VEH15799.1"/>
    </source>
</evidence>
<dbReference type="Proteomes" id="UP000274578">
    <property type="component" value="Chromosome 1"/>
</dbReference>
<name>A0A448L747_9BACT</name>
<evidence type="ECO:0000259" key="1">
    <source>
        <dbReference type="Pfam" id="PF18925"/>
    </source>
</evidence>
<dbReference type="AlphaFoldDB" id="A0A448L747"/>
<feature type="domain" description="DUF5675" evidence="1">
    <location>
        <begin position="5"/>
        <end position="129"/>
    </location>
</feature>
<dbReference type="InterPro" id="IPR043732">
    <property type="entry name" value="DUF5675"/>
</dbReference>
<dbReference type="GeneID" id="85012605"/>
<protein>
    <recommendedName>
        <fullName evidence="1">DUF5675 domain-containing protein</fullName>
    </recommendedName>
</protein>
<dbReference type="RefSeq" id="WP_018919184.1">
    <property type="nucleotide sequence ID" value="NZ_CAUVEI010000002.1"/>
</dbReference>
<organism evidence="2 3">
    <name type="scientific">Segatella oris</name>
    <dbReference type="NCBI Taxonomy" id="28135"/>
    <lineage>
        <taxon>Bacteria</taxon>
        <taxon>Pseudomonadati</taxon>
        <taxon>Bacteroidota</taxon>
        <taxon>Bacteroidia</taxon>
        <taxon>Bacteroidales</taxon>
        <taxon>Prevotellaceae</taxon>
        <taxon>Segatella</taxon>
    </lineage>
</organism>